<reference evidence="4 5" key="1">
    <citation type="submission" date="2017-11" db="EMBL/GenBank/DDBJ databases">
        <title>Draft genome of actinobacteria isolated from guarana (Paullinia cupana (Mart.) Ducke.</title>
        <authorList>
            <person name="Siqueira K.A."/>
            <person name="Liotti R.G."/>
            <person name="Mendes T.A.O."/>
            <person name="Soares M.A."/>
        </authorList>
    </citation>
    <scope>NUCLEOTIDE SEQUENCE [LARGE SCALE GENOMIC DNA]</scope>
    <source>
        <strain evidence="4 5">193</strain>
    </source>
</reference>
<dbReference type="InterPro" id="IPR009081">
    <property type="entry name" value="PP-bd_ACP"/>
</dbReference>
<comment type="caution">
    <text evidence="4">The sequence shown here is derived from an EMBL/GenBank/DDBJ whole genome shotgun (WGS) entry which is preliminary data.</text>
</comment>
<accession>A0A3M0HXU3</accession>
<feature type="domain" description="Carrier" evidence="3">
    <location>
        <begin position="8"/>
        <end position="85"/>
    </location>
</feature>
<dbReference type="InterPro" id="IPR036736">
    <property type="entry name" value="ACP-like_sf"/>
</dbReference>
<dbReference type="RefSeq" id="WP_121893788.1">
    <property type="nucleotide sequence ID" value="NZ_PENI01000031.1"/>
</dbReference>
<gene>
    <name evidence="4" type="ORF">CTZ28_34920</name>
</gene>
<dbReference type="GO" id="GO:0017000">
    <property type="term" value="P:antibiotic biosynthetic process"/>
    <property type="evidence" value="ECO:0007669"/>
    <property type="project" value="UniProtKB-ARBA"/>
</dbReference>
<evidence type="ECO:0000256" key="2">
    <source>
        <dbReference type="ARBA" id="ARBA00022553"/>
    </source>
</evidence>
<dbReference type="EMBL" id="PENI01000031">
    <property type="protein sequence ID" value="RMB81415.1"/>
    <property type="molecule type" value="Genomic_DNA"/>
</dbReference>
<dbReference type="InterPro" id="IPR006162">
    <property type="entry name" value="Ppantetheine_attach_site"/>
</dbReference>
<dbReference type="SMART" id="SM01294">
    <property type="entry name" value="PKS_PP_betabranch"/>
    <property type="match status" value="1"/>
</dbReference>
<evidence type="ECO:0000259" key="3">
    <source>
        <dbReference type="PROSITE" id="PS50075"/>
    </source>
</evidence>
<name>A0A3M0HXU3_9ACTN</name>
<proteinExistence type="predicted"/>
<dbReference type="OrthoDB" id="4726421at2"/>
<dbReference type="AlphaFoldDB" id="A0A3M0HXU3"/>
<dbReference type="SUPFAM" id="SSF47336">
    <property type="entry name" value="ACP-like"/>
    <property type="match status" value="1"/>
</dbReference>
<evidence type="ECO:0000256" key="1">
    <source>
        <dbReference type="ARBA" id="ARBA00022450"/>
    </source>
</evidence>
<evidence type="ECO:0000313" key="5">
    <source>
        <dbReference type="Proteomes" id="UP000270471"/>
    </source>
</evidence>
<evidence type="ECO:0000313" key="4">
    <source>
        <dbReference type="EMBL" id="RMB81415.1"/>
    </source>
</evidence>
<keyword evidence="1" id="KW-0596">Phosphopantetheine</keyword>
<keyword evidence="2" id="KW-0597">Phosphoprotein</keyword>
<protein>
    <submittedName>
        <fullName evidence="4">Acyl carrier protein</fullName>
    </submittedName>
</protein>
<dbReference type="Gene3D" id="1.10.1200.10">
    <property type="entry name" value="ACP-like"/>
    <property type="match status" value="1"/>
</dbReference>
<dbReference type="Pfam" id="PF00550">
    <property type="entry name" value="PP-binding"/>
    <property type="match status" value="1"/>
</dbReference>
<organism evidence="4 5">
    <name type="scientific">Streptomyces shenzhenensis</name>
    <dbReference type="NCBI Taxonomy" id="943815"/>
    <lineage>
        <taxon>Bacteria</taxon>
        <taxon>Bacillati</taxon>
        <taxon>Actinomycetota</taxon>
        <taxon>Actinomycetes</taxon>
        <taxon>Kitasatosporales</taxon>
        <taxon>Streptomycetaceae</taxon>
        <taxon>Streptomyces</taxon>
    </lineage>
</organism>
<dbReference type="PROSITE" id="PS00012">
    <property type="entry name" value="PHOSPHOPANTETHEINE"/>
    <property type="match status" value="1"/>
</dbReference>
<dbReference type="GO" id="GO:0031177">
    <property type="term" value="F:phosphopantetheine binding"/>
    <property type="evidence" value="ECO:0007669"/>
    <property type="project" value="InterPro"/>
</dbReference>
<dbReference type="PROSITE" id="PS50075">
    <property type="entry name" value="CARRIER"/>
    <property type="match status" value="1"/>
</dbReference>
<dbReference type="InterPro" id="IPR020806">
    <property type="entry name" value="PKS_PP-bd"/>
</dbReference>
<dbReference type="Proteomes" id="UP000270471">
    <property type="component" value="Unassembled WGS sequence"/>
</dbReference>
<dbReference type="SMART" id="SM00823">
    <property type="entry name" value="PKS_PP"/>
    <property type="match status" value="1"/>
</dbReference>
<keyword evidence="5" id="KW-1185">Reference proteome</keyword>
<sequence length="93" mass="10223">MTTDVTPSDTSELRENLRTRIAELLYCRSEEVGDDHAFTDLGLDSVLAVELIAAINEEYGLDEEAGVVHTHPYISVLAAYLRGRIDAATDRTA</sequence>